<proteinExistence type="predicted"/>
<sequence>MRHPGQSGGCPDESEAGVVDIVHTSFLLDRQPKDGESALQALQMTCWLSALNPNEASGQDQAPTSKARLPRPAEQPKSDHPQPTRTTNIQHSGCTSLIINMA</sequence>
<feature type="compositionally biased region" description="Polar residues" evidence="1">
    <location>
        <begin position="53"/>
        <end position="64"/>
    </location>
</feature>
<dbReference type="EMBL" id="JBEPSN010000001">
    <property type="protein sequence ID" value="MET4538593.1"/>
    <property type="molecule type" value="Genomic_DNA"/>
</dbReference>
<evidence type="ECO:0000313" key="2">
    <source>
        <dbReference type="EMBL" id="MET4538593.1"/>
    </source>
</evidence>
<accession>A0ABV2P1H0</accession>
<keyword evidence="3" id="KW-1185">Reference proteome</keyword>
<name>A0ABV2P1H0_9MICC</name>
<feature type="compositionally biased region" description="Polar residues" evidence="1">
    <location>
        <begin position="83"/>
        <end position="102"/>
    </location>
</feature>
<comment type="caution">
    <text evidence="2">The sequence shown here is derived from an EMBL/GenBank/DDBJ whole genome shotgun (WGS) entry which is preliminary data.</text>
</comment>
<protein>
    <submittedName>
        <fullName evidence="2">Uncharacterized protein</fullName>
    </submittedName>
</protein>
<evidence type="ECO:0000256" key="1">
    <source>
        <dbReference type="SAM" id="MobiDB-lite"/>
    </source>
</evidence>
<feature type="region of interest" description="Disordered" evidence="1">
    <location>
        <begin position="53"/>
        <end position="102"/>
    </location>
</feature>
<evidence type="ECO:0000313" key="3">
    <source>
        <dbReference type="Proteomes" id="UP001549307"/>
    </source>
</evidence>
<gene>
    <name evidence="2" type="ORF">ABIE37_000348</name>
</gene>
<dbReference type="Proteomes" id="UP001549307">
    <property type="component" value="Unassembled WGS sequence"/>
</dbReference>
<organism evidence="2 3">
    <name type="scientific">Arthrobacter bambusae</name>
    <dbReference type="NCBI Taxonomy" id="1338426"/>
    <lineage>
        <taxon>Bacteria</taxon>
        <taxon>Bacillati</taxon>
        <taxon>Actinomycetota</taxon>
        <taxon>Actinomycetes</taxon>
        <taxon>Micrococcales</taxon>
        <taxon>Micrococcaceae</taxon>
        <taxon>Arthrobacter</taxon>
    </lineage>
</organism>
<reference evidence="2 3" key="1">
    <citation type="submission" date="2024-06" db="EMBL/GenBank/DDBJ databases">
        <title>Sorghum-associated microbial communities from plants grown in Nebraska, USA.</title>
        <authorList>
            <person name="Schachtman D."/>
        </authorList>
    </citation>
    <scope>NUCLEOTIDE SEQUENCE [LARGE SCALE GENOMIC DNA]</scope>
    <source>
        <strain evidence="2 3">3552</strain>
    </source>
</reference>